<organism evidence="2">
    <name type="scientific">Acerihabitans sp. KWT182</name>
    <dbReference type="NCBI Taxonomy" id="3157919"/>
    <lineage>
        <taxon>Bacteria</taxon>
        <taxon>Pseudomonadati</taxon>
        <taxon>Pseudomonadota</taxon>
        <taxon>Gammaproteobacteria</taxon>
        <taxon>Enterobacterales</taxon>
        <taxon>Pectobacteriaceae</taxon>
        <taxon>Acerihabitans</taxon>
    </lineage>
</organism>
<dbReference type="EMBL" id="CP157947">
    <property type="protein sequence ID" value="XBS70063.1"/>
    <property type="molecule type" value="Genomic_DNA"/>
</dbReference>
<protein>
    <submittedName>
        <fullName evidence="2">Copper-binding protein</fullName>
    </submittedName>
</protein>
<proteinExistence type="predicted"/>
<dbReference type="AlphaFoldDB" id="A0AAU7QAU3"/>
<evidence type="ECO:0000313" key="2">
    <source>
        <dbReference type="EMBL" id="XBS70063.1"/>
    </source>
</evidence>
<dbReference type="InterPro" id="IPR021647">
    <property type="entry name" value="CusF_Ec"/>
</dbReference>
<dbReference type="Gene3D" id="2.40.50.320">
    <property type="entry name" value="Copper binding periplasmic protein CusF"/>
    <property type="match status" value="1"/>
</dbReference>
<feature type="signal peptide" evidence="1">
    <location>
        <begin position="1"/>
        <end position="21"/>
    </location>
</feature>
<name>A0AAU7QAU3_9GAMM</name>
<keyword evidence="1" id="KW-0732">Signal</keyword>
<sequence>MRALFFIVVSALSLSNLPAFAGDTATMPNMPDMPGMQHDGGMMTMADAAASDYHSQGIIKLWDNQHVAIAHHAIPALHWPPMTMTFAVPAAFAGQKLAAGTLVDFSFRQDAQGYQLTAIHPVQP</sequence>
<evidence type="ECO:0000256" key="1">
    <source>
        <dbReference type="SAM" id="SignalP"/>
    </source>
</evidence>
<dbReference type="InterPro" id="IPR042230">
    <property type="entry name" value="CusF_sf"/>
</dbReference>
<dbReference type="Pfam" id="PF11604">
    <property type="entry name" value="CusF_Ec"/>
    <property type="match status" value="1"/>
</dbReference>
<accession>A0AAU7QAU3</accession>
<feature type="chain" id="PRO_5043627455" evidence="1">
    <location>
        <begin position="22"/>
        <end position="124"/>
    </location>
</feature>
<gene>
    <name evidence="2" type="ORF">ABK905_01775</name>
</gene>
<reference evidence="2" key="1">
    <citation type="submission" date="2024-06" db="EMBL/GenBank/DDBJ databases">
        <authorList>
            <person name="Coelho C."/>
            <person name="Bento M."/>
            <person name="Garcia E."/>
            <person name="Camelo A."/>
            <person name="Brandao I."/>
            <person name="Espirito Santo C."/>
            <person name="Trovao J."/>
            <person name="Verissimo A."/>
            <person name="Costa J."/>
            <person name="Tiago I."/>
        </authorList>
    </citation>
    <scope>NUCLEOTIDE SEQUENCE</scope>
    <source>
        <strain evidence="2">KWT182</strain>
    </source>
</reference>